<feature type="region of interest" description="Disordered" evidence="1">
    <location>
        <begin position="175"/>
        <end position="200"/>
    </location>
</feature>
<dbReference type="SUPFAM" id="SSF56349">
    <property type="entry name" value="DNA breaking-rejoining enzymes"/>
    <property type="match status" value="1"/>
</dbReference>
<evidence type="ECO:0000256" key="1">
    <source>
        <dbReference type="SAM" id="MobiDB-lite"/>
    </source>
</evidence>
<reference evidence="4" key="1">
    <citation type="journal article" date="2019" name="Int. J. Syst. Evol. Microbiol.">
        <title>The Global Catalogue of Microorganisms (GCM) 10K type strain sequencing project: providing services to taxonomists for standard genome sequencing and annotation.</title>
        <authorList>
            <consortium name="The Broad Institute Genomics Platform"/>
            <consortium name="The Broad Institute Genome Sequencing Center for Infectious Disease"/>
            <person name="Wu L."/>
            <person name="Ma J."/>
        </authorList>
    </citation>
    <scope>NUCLEOTIDE SEQUENCE [LARGE SCALE GENOMIC DNA]</scope>
    <source>
        <strain evidence="4">JCM 4733</strain>
    </source>
</reference>
<evidence type="ECO:0000313" key="4">
    <source>
        <dbReference type="Proteomes" id="UP000653644"/>
    </source>
</evidence>
<dbReference type="InterPro" id="IPR014711">
    <property type="entry name" value="TopoI_cat_a-hlx-sub_euk"/>
</dbReference>
<accession>A0ABQ3CPH1</accession>
<dbReference type="Gene3D" id="3.90.15.10">
    <property type="entry name" value="Topoisomerase I, Chain A, domain 3"/>
    <property type="match status" value="1"/>
</dbReference>
<gene>
    <name evidence="3" type="ORF">GCM10010345_37110</name>
</gene>
<comment type="caution">
    <text evidence="3">The sequence shown here is derived from an EMBL/GenBank/DDBJ whole genome shotgun (WGS) entry which is preliminary data.</text>
</comment>
<evidence type="ECO:0000313" key="3">
    <source>
        <dbReference type="EMBL" id="GHA28858.1"/>
    </source>
</evidence>
<dbReference type="Pfam" id="PF01028">
    <property type="entry name" value="Topoisom_I"/>
    <property type="match status" value="1"/>
</dbReference>
<dbReference type="InterPro" id="IPR013500">
    <property type="entry name" value="TopoI_cat_euk"/>
</dbReference>
<keyword evidence="4" id="KW-1185">Reference proteome</keyword>
<dbReference type="SUPFAM" id="SSF55869">
    <property type="entry name" value="DNA topoisomerase I domain"/>
    <property type="match status" value="1"/>
</dbReference>
<protein>
    <recommendedName>
        <fullName evidence="2">DNA topoisomerase I catalytic core eukaryotic-type domain-containing protein</fullName>
    </recommendedName>
</protein>
<proteinExistence type="predicted"/>
<dbReference type="Proteomes" id="UP000653644">
    <property type="component" value="Unassembled WGS sequence"/>
</dbReference>
<feature type="domain" description="DNA topoisomerase I catalytic core eukaryotic-type" evidence="2">
    <location>
        <begin position="29"/>
        <end position="175"/>
    </location>
</feature>
<organism evidence="3 4">
    <name type="scientific">Streptomyces canarius</name>
    <dbReference type="NCBI Taxonomy" id="285453"/>
    <lineage>
        <taxon>Bacteria</taxon>
        <taxon>Bacillati</taxon>
        <taxon>Actinomycetota</taxon>
        <taxon>Actinomycetes</taxon>
        <taxon>Kitasatosporales</taxon>
        <taxon>Streptomycetaceae</taxon>
        <taxon>Streptomyces</taxon>
    </lineage>
</organism>
<dbReference type="Gene3D" id="1.10.132.120">
    <property type="match status" value="1"/>
</dbReference>
<feature type="compositionally biased region" description="Polar residues" evidence="1">
    <location>
        <begin position="178"/>
        <end position="188"/>
    </location>
</feature>
<feature type="compositionally biased region" description="Pro residues" evidence="1">
    <location>
        <begin position="189"/>
        <end position="200"/>
    </location>
</feature>
<dbReference type="InterPro" id="IPR035447">
    <property type="entry name" value="DNA_topo_I_N_sf"/>
</dbReference>
<dbReference type="EMBL" id="BMVN01000011">
    <property type="protein sequence ID" value="GHA28858.1"/>
    <property type="molecule type" value="Genomic_DNA"/>
</dbReference>
<evidence type="ECO:0000259" key="2">
    <source>
        <dbReference type="Pfam" id="PF01028"/>
    </source>
</evidence>
<dbReference type="Gene3D" id="3.30.66.10">
    <property type="entry name" value="DNA topoisomerase I domain"/>
    <property type="match status" value="1"/>
</dbReference>
<name>A0ABQ3CPH1_9ACTN</name>
<sequence>MWICPWPNGHLQAVGTDDAGRRQYLYHERFRAEQDQAEHEHVRQVARALPELRAKVAPDLAGRGLSRDRVAACAVRLLDLGFFRIGRDRHTRTSETYGLTTVLREHVGCARGEIGFGHPAKGGTEMVRALVDEQVHAVARSLLRRPRGGDRFLACWDHGAWHDLRGDDLNEALRRLSGTDSPPRTSAPGTPPCWPPWRSP</sequence>
<dbReference type="InterPro" id="IPR011010">
    <property type="entry name" value="DNA_brk_join_enz"/>
</dbReference>
<dbReference type="RefSeq" id="WP_373315827.1">
    <property type="nucleotide sequence ID" value="NZ_BMVN01000011.1"/>
</dbReference>